<keyword evidence="1" id="KW-1133">Transmembrane helix</keyword>
<protein>
    <submittedName>
        <fullName evidence="2">Uncharacterized protein</fullName>
    </submittedName>
</protein>
<accession>A0A383RHL7</accession>
<evidence type="ECO:0000313" key="2">
    <source>
        <dbReference type="EMBL" id="SYX86450.1"/>
    </source>
</evidence>
<dbReference type="Proteomes" id="UP000304148">
    <property type="component" value="Chromosome"/>
</dbReference>
<reference evidence="3" key="1">
    <citation type="submission" date="2018-08" db="EMBL/GenBank/DDBJ databases">
        <authorList>
            <person name="Chevrot R."/>
        </authorList>
    </citation>
    <scope>NUCLEOTIDE SEQUENCE [LARGE SCALE GENOMIC DNA]</scope>
</reference>
<dbReference type="EMBL" id="LS992241">
    <property type="protein sequence ID" value="SYX86450.1"/>
    <property type="molecule type" value="Genomic_DNA"/>
</dbReference>
<keyword evidence="1" id="KW-0472">Membrane</keyword>
<feature type="transmembrane region" description="Helical" evidence="1">
    <location>
        <begin position="146"/>
        <end position="168"/>
    </location>
</feature>
<name>A0A383RHL7_PAEAL</name>
<proteinExistence type="predicted"/>
<evidence type="ECO:0000256" key="1">
    <source>
        <dbReference type="SAM" id="Phobius"/>
    </source>
</evidence>
<feature type="transmembrane region" description="Helical" evidence="1">
    <location>
        <begin position="180"/>
        <end position="202"/>
    </location>
</feature>
<gene>
    <name evidence="2" type="ORF">PBLR_14876</name>
</gene>
<dbReference type="AlphaFoldDB" id="A0A383RHL7"/>
<evidence type="ECO:0000313" key="3">
    <source>
        <dbReference type="Proteomes" id="UP000304148"/>
    </source>
</evidence>
<organism evidence="2 3">
    <name type="scientific">Paenibacillus alvei</name>
    <name type="common">Bacillus alvei</name>
    <dbReference type="NCBI Taxonomy" id="44250"/>
    <lineage>
        <taxon>Bacteria</taxon>
        <taxon>Bacillati</taxon>
        <taxon>Bacillota</taxon>
        <taxon>Bacilli</taxon>
        <taxon>Bacillales</taxon>
        <taxon>Paenibacillaceae</taxon>
        <taxon>Paenibacillus</taxon>
    </lineage>
</organism>
<dbReference type="RefSeq" id="WP_138188383.1">
    <property type="nucleotide sequence ID" value="NZ_LS992241.1"/>
</dbReference>
<sequence length="527" mass="61727">MLCLLLVFHIITCLIVNINKWDFQNQHNIKITATGQKNTEAKGSEVWLYELKVDGVNKTLSNIDSLNPEAWEIRDSYLVSYKEQPASLEFTFLGSSDIELLVSNHPYSGFVNIEIDGQSQEFDLFLNKDDAKKISVKLLNNGYIGLFNYTIFCFYSYLLMCSLLLSITDEEIKNIDLKKWSFSIVSMIFITLLVPALMVYIVDPLQFYRASSDQIYYAYERYQNPGLAKNYEYDKIIIGTSMTENFIPSHVDKMLSGKSLKLSMAGSTIKEQSMMTKLALNSRETDTVIWGLDLDALRKDANETQPITTFPKYLFNSEKFDDLNYLLNKQFIVDSWRKLRNRNGEHYFTADLDTLYNWNKSYKFGEEYVRESYRPESIKIERRDPALKQNYEENIEENIIPLIEDNPNVKFVFFYSPYSVVQFRHWYEIDPLIISDIKEGKRNIFLKLSKYKNVQLYDFSANKDITSNLSVYKDTIHYSEEINKLIIESIKKQSYLVTPHNIESTESELFKQILDFDMVRFINLKAN</sequence>
<keyword evidence="1" id="KW-0812">Transmembrane</keyword>